<proteinExistence type="predicted"/>
<gene>
    <name evidence="1" type="ORF">EVA_14680</name>
</gene>
<dbReference type="AlphaFoldDB" id="J9CBB3"/>
<protein>
    <submittedName>
        <fullName evidence="1">Uncharacterized protein</fullName>
    </submittedName>
</protein>
<evidence type="ECO:0000313" key="1">
    <source>
        <dbReference type="EMBL" id="EJW97215.1"/>
    </source>
</evidence>
<reference evidence="1" key="1">
    <citation type="journal article" date="2012" name="PLoS ONE">
        <title>Gene sets for utilization of primary and secondary nutrition supplies in the distal gut of endangered iberian lynx.</title>
        <authorList>
            <person name="Alcaide M."/>
            <person name="Messina E."/>
            <person name="Richter M."/>
            <person name="Bargiela R."/>
            <person name="Peplies J."/>
            <person name="Huws S.A."/>
            <person name="Newbold C.J."/>
            <person name="Golyshin P.N."/>
            <person name="Simon M.A."/>
            <person name="Lopez G."/>
            <person name="Yakimov M.M."/>
            <person name="Ferrer M."/>
        </authorList>
    </citation>
    <scope>NUCLEOTIDE SEQUENCE</scope>
</reference>
<name>J9CBB3_9ZZZZ</name>
<organism evidence="1">
    <name type="scientific">gut metagenome</name>
    <dbReference type="NCBI Taxonomy" id="749906"/>
    <lineage>
        <taxon>unclassified sequences</taxon>
        <taxon>metagenomes</taxon>
        <taxon>organismal metagenomes</taxon>
    </lineage>
</organism>
<dbReference type="EMBL" id="AMCI01004879">
    <property type="protein sequence ID" value="EJW97215.1"/>
    <property type="molecule type" value="Genomic_DNA"/>
</dbReference>
<comment type="caution">
    <text evidence="1">The sequence shown here is derived from an EMBL/GenBank/DDBJ whole genome shotgun (WGS) entry which is preliminary data.</text>
</comment>
<accession>J9CBB3</accession>
<sequence>MVIPFQRSPKNKFKKSLHVMAKQLLVQFKLATIA</sequence>